<evidence type="ECO:0008006" key="4">
    <source>
        <dbReference type="Google" id="ProtNLM"/>
    </source>
</evidence>
<evidence type="ECO:0000256" key="1">
    <source>
        <dbReference type="SAM" id="Phobius"/>
    </source>
</evidence>
<accession>A0A0H2VJ17</accession>
<organism evidence="2 3">
    <name type="scientific">Staphylococcus epidermidis (strain ATCC 12228 / FDA PCI 1200)</name>
    <dbReference type="NCBI Taxonomy" id="176280"/>
    <lineage>
        <taxon>Bacteria</taxon>
        <taxon>Bacillati</taxon>
        <taxon>Bacillota</taxon>
        <taxon>Bacilli</taxon>
        <taxon>Bacillales</taxon>
        <taxon>Staphylococcaceae</taxon>
        <taxon>Staphylococcus</taxon>
    </lineage>
</organism>
<keyword evidence="1" id="KW-1133">Transmembrane helix</keyword>
<proteinExistence type="predicted"/>
<dbReference type="AlphaFoldDB" id="A0A0H2VJ17"/>
<gene>
    <name evidence="2" type="ordered locus">SE_2389</name>
</gene>
<dbReference type="InterPro" id="IPR025699">
    <property type="entry name" value="ABC2_memb-like"/>
</dbReference>
<feature type="transmembrane region" description="Helical" evidence="1">
    <location>
        <begin position="16"/>
        <end position="33"/>
    </location>
</feature>
<feature type="transmembrane region" description="Helical" evidence="1">
    <location>
        <begin position="141"/>
        <end position="162"/>
    </location>
</feature>
<evidence type="ECO:0000313" key="2">
    <source>
        <dbReference type="EMBL" id="AAO06032.1"/>
    </source>
</evidence>
<feature type="transmembrane region" description="Helical" evidence="1">
    <location>
        <begin position="182"/>
        <end position="202"/>
    </location>
</feature>
<dbReference type="RefSeq" id="WP_002455915.1">
    <property type="nucleotide sequence ID" value="NC_004461.1"/>
</dbReference>
<dbReference type="KEGG" id="sep:SE_2389"/>
<dbReference type="PATRIC" id="fig|176280.10.peg.2329"/>
<name>A0A0H2VJ17_STAES</name>
<evidence type="ECO:0000313" key="3">
    <source>
        <dbReference type="Proteomes" id="UP000001411"/>
    </source>
</evidence>
<keyword evidence="1" id="KW-0472">Membrane</keyword>
<dbReference type="eggNOG" id="ENOG5033JZE">
    <property type="taxonomic scope" value="Bacteria"/>
</dbReference>
<dbReference type="Proteomes" id="UP000001411">
    <property type="component" value="Chromosome"/>
</dbReference>
<dbReference type="HOGENOM" id="CLU_102880_2_0_9"/>
<protein>
    <recommendedName>
        <fullName evidence="4">ABC-2 transporter permease</fullName>
    </recommendedName>
</protein>
<reference evidence="2 3" key="1">
    <citation type="journal article" date="2003" name="Mol. Microbiol.">
        <title>Genome-based analysis of virulence genes in a non-biofilm-forming Staphylococcus epidermidis strain (ATCC 12228).</title>
        <authorList>
            <person name="Zhang Y.Q."/>
            <person name="Ren S.X."/>
            <person name="Li H.L."/>
            <person name="Wang Y.X."/>
            <person name="Fu G."/>
            <person name="Yang J."/>
            <person name="Qin Z.Q."/>
            <person name="Miao Y.G."/>
            <person name="Wang W.Y."/>
            <person name="Chen R.S."/>
            <person name="Shen Y."/>
            <person name="Chen Z."/>
            <person name="Yuan Z.H."/>
            <person name="Zhao G.P."/>
            <person name="Qu D."/>
            <person name="Danchin A."/>
            <person name="Wen Y.M."/>
        </authorList>
    </citation>
    <scope>NUCLEOTIDE SEQUENCE [LARGE SCALE GENOMIC DNA]</scope>
    <source>
        <strain evidence="3">ATCC 12228 / FDA PCI 1200</strain>
    </source>
</reference>
<dbReference type="Pfam" id="PF13346">
    <property type="entry name" value="ABC2_membrane_5"/>
    <property type="match status" value="1"/>
</dbReference>
<dbReference type="EMBL" id="AE015929">
    <property type="protein sequence ID" value="AAO06032.1"/>
    <property type="molecule type" value="Genomic_DNA"/>
</dbReference>
<dbReference type="OrthoDB" id="1655186at2"/>
<feature type="transmembrane region" description="Helical" evidence="1">
    <location>
        <begin position="80"/>
        <end position="102"/>
    </location>
</feature>
<feature type="transmembrane region" description="Helical" evidence="1">
    <location>
        <begin position="108"/>
        <end position="129"/>
    </location>
</feature>
<keyword evidence="1" id="KW-0812">Transmembrane</keyword>
<sequence length="212" mass="23535">MKGLTLSIFYTAKKSFFIYLVVGIIAAVVFSFLNPTMNSFLAIIFLISPITDNFKREKDSRWMNYISTLPVRRADYVKSYYTIFLLCALVGILAGVPSVGLITQSLSMVFISLCVAIGGAGTFSIMFPLTFKFGSENSNVIVMTTTFAVIIIYFLFYIASMILSNQTGSGSMITMLSNTQSYVVYSIYGILGLISIIISYILSIKIFNKQEL</sequence>